<evidence type="ECO:0000313" key="2">
    <source>
        <dbReference type="EMBL" id="KYN20579.1"/>
    </source>
</evidence>
<sequence>YRDSKTEREREGTDQKQSSSCTARRGSAENTFCCNLSTVWQDFRRGRKNGLFGRAFVLRGKGASGDLNGGSTP</sequence>
<evidence type="ECO:0000313" key="3">
    <source>
        <dbReference type="Proteomes" id="UP000078492"/>
    </source>
</evidence>
<keyword evidence="3" id="KW-1185">Reference proteome</keyword>
<reference evidence="2 3" key="1">
    <citation type="submission" date="2015-09" db="EMBL/GenBank/DDBJ databases">
        <title>Trachymyrmex cornetzi WGS genome.</title>
        <authorList>
            <person name="Nygaard S."/>
            <person name="Hu H."/>
            <person name="Boomsma J."/>
            <person name="Zhang G."/>
        </authorList>
    </citation>
    <scope>NUCLEOTIDE SEQUENCE [LARGE SCALE GENOMIC DNA]</scope>
    <source>
        <strain evidence="2">Tcor2-1</strain>
        <tissue evidence="2">Whole body</tissue>
    </source>
</reference>
<dbReference type="EMBL" id="KQ979592">
    <property type="protein sequence ID" value="KYN20579.1"/>
    <property type="molecule type" value="Genomic_DNA"/>
</dbReference>
<organism evidence="2 3">
    <name type="scientific">Trachymyrmex cornetzi</name>
    <dbReference type="NCBI Taxonomy" id="471704"/>
    <lineage>
        <taxon>Eukaryota</taxon>
        <taxon>Metazoa</taxon>
        <taxon>Ecdysozoa</taxon>
        <taxon>Arthropoda</taxon>
        <taxon>Hexapoda</taxon>
        <taxon>Insecta</taxon>
        <taxon>Pterygota</taxon>
        <taxon>Neoptera</taxon>
        <taxon>Endopterygota</taxon>
        <taxon>Hymenoptera</taxon>
        <taxon>Apocrita</taxon>
        <taxon>Aculeata</taxon>
        <taxon>Formicoidea</taxon>
        <taxon>Formicidae</taxon>
        <taxon>Myrmicinae</taxon>
        <taxon>Trachymyrmex</taxon>
    </lineage>
</organism>
<dbReference type="AlphaFoldDB" id="A0A195E6V5"/>
<dbReference type="Proteomes" id="UP000078492">
    <property type="component" value="Unassembled WGS sequence"/>
</dbReference>
<feature type="region of interest" description="Disordered" evidence="1">
    <location>
        <begin position="1"/>
        <end position="27"/>
    </location>
</feature>
<gene>
    <name evidence="2" type="ORF">ALC57_07068</name>
</gene>
<feature type="compositionally biased region" description="Polar residues" evidence="1">
    <location>
        <begin position="15"/>
        <end position="27"/>
    </location>
</feature>
<protein>
    <submittedName>
        <fullName evidence="2">Uncharacterized protein</fullName>
    </submittedName>
</protein>
<feature type="non-terminal residue" evidence="2">
    <location>
        <position position="1"/>
    </location>
</feature>
<feature type="compositionally biased region" description="Basic and acidic residues" evidence="1">
    <location>
        <begin position="1"/>
        <end position="14"/>
    </location>
</feature>
<evidence type="ECO:0000256" key="1">
    <source>
        <dbReference type="SAM" id="MobiDB-lite"/>
    </source>
</evidence>
<name>A0A195E6V5_9HYME</name>
<proteinExistence type="predicted"/>
<accession>A0A195E6V5</accession>